<dbReference type="EMBL" id="NOWF01000005">
    <property type="protein sequence ID" value="OYD07584.1"/>
    <property type="molecule type" value="Genomic_DNA"/>
</dbReference>
<evidence type="ECO:0000313" key="1">
    <source>
        <dbReference type="EMBL" id="OYD07584.1"/>
    </source>
</evidence>
<comment type="caution">
    <text evidence="1">The sequence shown here is derived from an EMBL/GenBank/DDBJ whole genome shotgun (WGS) entry which is preliminary data.</text>
</comment>
<protein>
    <submittedName>
        <fullName evidence="1">Uncharacterized protein</fullName>
    </submittedName>
</protein>
<accession>A0A235B5K4</accession>
<evidence type="ECO:0000313" key="2">
    <source>
        <dbReference type="Proteomes" id="UP000215459"/>
    </source>
</evidence>
<dbReference type="RefSeq" id="WP_094264255.1">
    <property type="nucleotide sequence ID" value="NZ_NOWF01000005.1"/>
</dbReference>
<dbReference type="Proteomes" id="UP000215459">
    <property type="component" value="Unassembled WGS sequence"/>
</dbReference>
<proteinExistence type="predicted"/>
<keyword evidence="2" id="KW-1185">Reference proteome</keyword>
<gene>
    <name evidence="1" type="ORF">CHM34_08850</name>
</gene>
<organism evidence="1 2">
    <name type="scientific">Paludifilum halophilum</name>
    <dbReference type="NCBI Taxonomy" id="1642702"/>
    <lineage>
        <taxon>Bacteria</taxon>
        <taxon>Bacillati</taxon>
        <taxon>Bacillota</taxon>
        <taxon>Bacilli</taxon>
        <taxon>Bacillales</taxon>
        <taxon>Thermoactinomycetaceae</taxon>
        <taxon>Paludifilum</taxon>
    </lineage>
</organism>
<dbReference type="AlphaFoldDB" id="A0A235B5K4"/>
<sequence length="112" mass="12425">MKVRESKIIGKPGEMSGLDVSFDPAELTVEVSGGVFGGVHYDPAVFQAEQTDSRTSIFVRLLRNGEVYFKQVKQGEFDDGATDILHNLAELRFHSGVGQEDDRDFIHIGRVI</sequence>
<reference evidence="1 2" key="1">
    <citation type="submission" date="2017-07" db="EMBL/GenBank/DDBJ databases">
        <title>The genome sequence of Paludifilum halophilum highlights mechanisms for microbial adaptation to high salt environemnts.</title>
        <authorList>
            <person name="Belbahri L."/>
        </authorList>
    </citation>
    <scope>NUCLEOTIDE SEQUENCE [LARGE SCALE GENOMIC DNA]</scope>
    <source>
        <strain evidence="1 2">DSM 102817</strain>
    </source>
</reference>
<name>A0A235B5K4_9BACL</name>